<keyword evidence="1" id="KW-0472">Membrane</keyword>
<keyword evidence="1" id="KW-1133">Transmembrane helix</keyword>
<evidence type="ECO:0000313" key="3">
    <source>
        <dbReference type="Proteomes" id="UP001172102"/>
    </source>
</evidence>
<name>A0AA40AHE1_9PEZI</name>
<keyword evidence="3" id="KW-1185">Reference proteome</keyword>
<dbReference type="EMBL" id="JAUKUA010000004">
    <property type="protein sequence ID" value="KAK0715862.1"/>
    <property type="molecule type" value="Genomic_DNA"/>
</dbReference>
<evidence type="ECO:0000313" key="2">
    <source>
        <dbReference type="EMBL" id="KAK0715862.1"/>
    </source>
</evidence>
<gene>
    <name evidence="2" type="ORF">B0H67DRAFT_252925</name>
</gene>
<proteinExistence type="predicted"/>
<protein>
    <submittedName>
        <fullName evidence="2">Uncharacterized protein</fullName>
    </submittedName>
</protein>
<reference evidence="2" key="1">
    <citation type="submission" date="2023-06" db="EMBL/GenBank/DDBJ databases">
        <title>Genome-scale phylogeny and comparative genomics of the fungal order Sordariales.</title>
        <authorList>
            <consortium name="Lawrence Berkeley National Laboratory"/>
            <person name="Hensen N."/>
            <person name="Bonometti L."/>
            <person name="Westerberg I."/>
            <person name="Brannstrom I.O."/>
            <person name="Guillou S."/>
            <person name="Cros-Aarteil S."/>
            <person name="Calhoun S."/>
            <person name="Haridas S."/>
            <person name="Kuo A."/>
            <person name="Mondo S."/>
            <person name="Pangilinan J."/>
            <person name="Riley R."/>
            <person name="Labutti K."/>
            <person name="Andreopoulos B."/>
            <person name="Lipzen A."/>
            <person name="Chen C."/>
            <person name="Yanf M."/>
            <person name="Daum C."/>
            <person name="Ng V."/>
            <person name="Clum A."/>
            <person name="Steindorff A."/>
            <person name="Ohm R."/>
            <person name="Martin F."/>
            <person name="Silar P."/>
            <person name="Natvig D."/>
            <person name="Lalanne C."/>
            <person name="Gautier V."/>
            <person name="Ament-Velasquez S.L."/>
            <person name="Kruys A."/>
            <person name="Hutchinson M.I."/>
            <person name="Powell A.J."/>
            <person name="Barry K."/>
            <person name="Miller A.N."/>
            <person name="Grigoriev I.V."/>
            <person name="Debuchy R."/>
            <person name="Gladieux P."/>
            <person name="Thoren M.H."/>
            <person name="Johannesson H."/>
        </authorList>
    </citation>
    <scope>NUCLEOTIDE SEQUENCE</scope>
    <source>
        <strain evidence="2">SMH4607-1</strain>
    </source>
</reference>
<evidence type="ECO:0000256" key="1">
    <source>
        <dbReference type="SAM" id="Phobius"/>
    </source>
</evidence>
<sequence>MDFIFSTRAQARSQATPAAVEQHPCPMEPWGLGNRGKLMDGRTSVKASAPTQEMVCDPSPSADSLLSIAFSSVGLLIFVLSRTLLVPSGLPSYLCCAAATFPGSVLALNVKVVSIRLQNGRYGKENTKA</sequence>
<feature type="transmembrane region" description="Helical" evidence="1">
    <location>
        <begin position="90"/>
        <end position="110"/>
    </location>
</feature>
<accession>A0AA40AHE1</accession>
<organism evidence="2 3">
    <name type="scientific">Lasiosphaeris hirsuta</name>
    <dbReference type="NCBI Taxonomy" id="260670"/>
    <lineage>
        <taxon>Eukaryota</taxon>
        <taxon>Fungi</taxon>
        <taxon>Dikarya</taxon>
        <taxon>Ascomycota</taxon>
        <taxon>Pezizomycotina</taxon>
        <taxon>Sordariomycetes</taxon>
        <taxon>Sordariomycetidae</taxon>
        <taxon>Sordariales</taxon>
        <taxon>Lasiosphaeriaceae</taxon>
        <taxon>Lasiosphaeris</taxon>
    </lineage>
</organism>
<dbReference type="AlphaFoldDB" id="A0AA40AHE1"/>
<feature type="transmembrane region" description="Helical" evidence="1">
    <location>
        <begin position="64"/>
        <end position="84"/>
    </location>
</feature>
<dbReference type="Proteomes" id="UP001172102">
    <property type="component" value="Unassembled WGS sequence"/>
</dbReference>
<keyword evidence="1" id="KW-0812">Transmembrane</keyword>
<comment type="caution">
    <text evidence="2">The sequence shown here is derived from an EMBL/GenBank/DDBJ whole genome shotgun (WGS) entry which is preliminary data.</text>
</comment>